<dbReference type="NCBIfam" id="TIGR01392">
    <property type="entry name" value="homoserO_Ac_trn"/>
    <property type="match status" value="1"/>
</dbReference>
<comment type="catalytic activity">
    <reaction evidence="2">
        <text>L-homoserine + acetyl-CoA = O-acetyl-L-homoserine + CoA</text>
        <dbReference type="Rhea" id="RHEA:13701"/>
        <dbReference type="ChEBI" id="CHEBI:57287"/>
        <dbReference type="ChEBI" id="CHEBI:57288"/>
        <dbReference type="ChEBI" id="CHEBI:57476"/>
        <dbReference type="ChEBI" id="CHEBI:57716"/>
        <dbReference type="EC" id="2.3.1.31"/>
    </reaction>
</comment>
<evidence type="ECO:0000259" key="4">
    <source>
        <dbReference type="Pfam" id="PF00561"/>
    </source>
</evidence>
<sequence>MDTQVFRHTATFELELGKALNGLEIGYHTYGRLNEQKSNVVWICHALTANSDVADWWNGFVGKGYLIDPEHYFIVCANVLGSPYGTSNPLSINPNTSQPYYLDFPQYTIRDIVNAHYLLAEYLGIENIGLLIGGSLGGQQALEWSIMQPERIKKLILIATNAQHSPWGIAFNESQRLAISADPTFYQNTPEGGCNGLKAARSMALLSYRGYAAYNKTQAENDDEIMDNYRASSYQSYQGEKLVNRFNAYSYWYLTKAMDSHHAGRNRSGLEKALALVKSQTLVIGITSDILFPPIEQQFLHQHIANSAYAEFDSLYGHDGFLIETGILTKIIFSFLTSQEKGKAFSLQTTTT</sequence>
<dbReference type="Gene3D" id="3.40.50.1820">
    <property type="entry name" value="alpha/beta hydrolase"/>
    <property type="match status" value="1"/>
</dbReference>
<dbReference type="EC" id="2.3.1.31" evidence="2"/>
<keyword evidence="2" id="KW-0486">Methionine biosynthesis</keyword>
<dbReference type="EMBL" id="CP051682">
    <property type="protein sequence ID" value="QJD97850.1"/>
    <property type="molecule type" value="Genomic_DNA"/>
</dbReference>
<dbReference type="InterPro" id="IPR008220">
    <property type="entry name" value="HAT_MetX-like"/>
</dbReference>
<comment type="subcellular location">
    <subcellularLocation>
        <location evidence="2">Cytoplasm</location>
    </subcellularLocation>
</comment>
<dbReference type="PIRSF" id="PIRSF000443">
    <property type="entry name" value="Homoser_Ac_trans"/>
    <property type="match status" value="1"/>
</dbReference>
<dbReference type="SUPFAM" id="SSF53474">
    <property type="entry name" value="alpha/beta-Hydrolases"/>
    <property type="match status" value="1"/>
</dbReference>
<comment type="similarity">
    <text evidence="2">Belongs to the AB hydrolase superfamily. MetX family.</text>
</comment>
<feature type="domain" description="AB hydrolase-1" evidence="4">
    <location>
        <begin position="40"/>
        <end position="322"/>
    </location>
</feature>
<keyword evidence="2" id="KW-0963">Cytoplasm</keyword>
<dbReference type="RefSeq" id="WP_169610390.1">
    <property type="nucleotide sequence ID" value="NZ_CP051682.1"/>
</dbReference>
<keyword evidence="6" id="KW-1185">Reference proteome</keyword>
<comment type="pathway">
    <text evidence="2">Amino-acid biosynthesis; L-methionine biosynthesis via de novo pathway; O-acetyl-L-homoserine from L-homoserine: step 1/1.</text>
</comment>
<evidence type="ECO:0000256" key="2">
    <source>
        <dbReference type="HAMAP-Rule" id="MF_00296"/>
    </source>
</evidence>
<feature type="active site" evidence="2 3">
    <location>
        <position position="289"/>
    </location>
</feature>
<comment type="function">
    <text evidence="2">Transfers an acetyl group from acetyl-CoA to L-homoserine, forming acetyl-L-homoserine.</text>
</comment>
<comment type="subunit">
    <text evidence="2">Homodimer.</text>
</comment>
<feature type="binding site" evidence="2">
    <location>
        <position position="201"/>
    </location>
    <ligand>
        <name>substrate</name>
    </ligand>
</feature>
<accession>A0A7L5E398</accession>
<dbReference type="PANTHER" id="PTHR32268">
    <property type="entry name" value="HOMOSERINE O-ACETYLTRANSFERASE"/>
    <property type="match status" value="1"/>
</dbReference>
<dbReference type="PANTHER" id="PTHR32268:SF11">
    <property type="entry name" value="HOMOSERINE O-ACETYLTRANSFERASE"/>
    <property type="match status" value="1"/>
</dbReference>
<evidence type="ECO:0000256" key="1">
    <source>
        <dbReference type="ARBA" id="ARBA00022679"/>
    </source>
</evidence>
<evidence type="ECO:0000313" key="5">
    <source>
        <dbReference type="EMBL" id="QJD97850.1"/>
    </source>
</evidence>
<feature type="active site" evidence="2 3">
    <location>
        <position position="318"/>
    </location>
</feature>
<evidence type="ECO:0000313" key="6">
    <source>
        <dbReference type="Proteomes" id="UP000503278"/>
    </source>
</evidence>
<reference evidence="5 6" key="1">
    <citation type="submission" date="2020-04" db="EMBL/GenBank/DDBJ databases">
        <title>Genome sequencing of novel species.</title>
        <authorList>
            <person name="Heo J."/>
            <person name="Kim S.-J."/>
            <person name="Kim J.-S."/>
            <person name="Hong S.-B."/>
            <person name="Kwon S.-W."/>
        </authorList>
    </citation>
    <scope>NUCLEOTIDE SEQUENCE [LARGE SCALE GENOMIC DNA]</scope>
    <source>
        <strain evidence="5 6">F39-2</strain>
    </source>
</reference>
<evidence type="ECO:0000256" key="3">
    <source>
        <dbReference type="PIRSR" id="PIRSR000443-1"/>
    </source>
</evidence>
<dbReference type="KEGG" id="mrob:HH214_19190"/>
<name>A0A7L5E398_9SPHI</name>
<comment type="caution">
    <text evidence="2">Lacks conserved residue(s) required for the propagation of feature annotation.</text>
</comment>
<feature type="binding site" evidence="2">
    <location>
        <position position="319"/>
    </location>
    <ligand>
        <name>substrate</name>
    </ligand>
</feature>
<keyword evidence="2" id="KW-0028">Amino-acid biosynthesis</keyword>
<dbReference type="InterPro" id="IPR029058">
    <property type="entry name" value="AB_hydrolase_fold"/>
</dbReference>
<dbReference type="Proteomes" id="UP000503278">
    <property type="component" value="Chromosome"/>
</dbReference>
<dbReference type="GO" id="GO:0004414">
    <property type="term" value="F:homoserine O-acetyltransferase activity"/>
    <property type="evidence" value="ECO:0007669"/>
    <property type="project" value="UniProtKB-UniRule"/>
</dbReference>
<dbReference type="GO" id="GO:0005737">
    <property type="term" value="C:cytoplasm"/>
    <property type="evidence" value="ECO:0007669"/>
    <property type="project" value="UniProtKB-SubCell"/>
</dbReference>
<dbReference type="AlphaFoldDB" id="A0A7L5E398"/>
<organism evidence="5 6">
    <name type="scientific">Mucilaginibacter robiniae</name>
    <dbReference type="NCBI Taxonomy" id="2728022"/>
    <lineage>
        <taxon>Bacteria</taxon>
        <taxon>Pseudomonadati</taxon>
        <taxon>Bacteroidota</taxon>
        <taxon>Sphingobacteriia</taxon>
        <taxon>Sphingobacteriales</taxon>
        <taxon>Sphingobacteriaceae</taxon>
        <taxon>Mucilaginibacter</taxon>
    </lineage>
</organism>
<keyword evidence="1 2" id="KW-0808">Transferase</keyword>
<feature type="active site" description="Nucleophile" evidence="2 3">
    <location>
        <position position="135"/>
    </location>
</feature>
<dbReference type="HAMAP" id="MF_00296">
    <property type="entry name" value="MetX_acyltransf"/>
    <property type="match status" value="1"/>
</dbReference>
<proteinExistence type="inferred from homology"/>
<protein>
    <recommendedName>
        <fullName evidence="2">Homoserine O-acetyltransferase</fullName>
        <shortName evidence="2">HAT</shortName>
        <ecNumber evidence="2">2.3.1.31</ecNumber>
    </recommendedName>
    <alternativeName>
        <fullName evidence="2">Homoserine transacetylase</fullName>
        <shortName evidence="2">HTA</shortName>
    </alternativeName>
</protein>
<dbReference type="UniPathway" id="UPA00051">
    <property type="reaction ID" value="UER00074"/>
</dbReference>
<dbReference type="GO" id="GO:0009086">
    <property type="term" value="P:methionine biosynthetic process"/>
    <property type="evidence" value="ECO:0007669"/>
    <property type="project" value="UniProtKB-UniRule"/>
</dbReference>
<dbReference type="GO" id="GO:0009092">
    <property type="term" value="P:homoserine metabolic process"/>
    <property type="evidence" value="ECO:0007669"/>
    <property type="project" value="TreeGrafter"/>
</dbReference>
<dbReference type="Pfam" id="PF00561">
    <property type="entry name" value="Abhydrolase_1"/>
    <property type="match status" value="1"/>
</dbReference>
<keyword evidence="2 5" id="KW-0012">Acyltransferase</keyword>
<gene>
    <name evidence="5" type="primary">metX</name>
    <name evidence="2" type="synonym">metXA</name>
    <name evidence="5" type="ORF">HH214_19190</name>
</gene>
<dbReference type="InterPro" id="IPR000073">
    <property type="entry name" value="AB_hydrolase_1"/>
</dbReference>